<gene>
    <name evidence="3" type="ORF">HCN83_13705</name>
</gene>
<dbReference type="Pfam" id="PF22548">
    <property type="entry name" value="AEP-TOTE"/>
    <property type="match status" value="1"/>
</dbReference>
<keyword evidence="4" id="KW-1185">Reference proteome</keyword>
<feature type="domain" description="Helicase ATP-binding" evidence="1">
    <location>
        <begin position="368"/>
        <end position="514"/>
    </location>
</feature>
<dbReference type="InterPro" id="IPR001650">
    <property type="entry name" value="Helicase_C-like"/>
</dbReference>
<keyword evidence="3" id="KW-0347">Helicase</keyword>
<feature type="domain" description="Helicase C-terminal" evidence="2">
    <location>
        <begin position="564"/>
        <end position="725"/>
    </location>
</feature>
<keyword evidence="3" id="KW-0067">ATP-binding</keyword>
<dbReference type="PANTHER" id="PTHR47396:SF1">
    <property type="entry name" value="ATP-DEPENDENT HELICASE IRC3-RELATED"/>
    <property type="match status" value="1"/>
</dbReference>
<dbReference type="GO" id="GO:0036121">
    <property type="term" value="F:double-stranded DNA helicase activity"/>
    <property type="evidence" value="ECO:0007669"/>
    <property type="project" value="TreeGrafter"/>
</dbReference>
<evidence type="ECO:0000313" key="4">
    <source>
        <dbReference type="Proteomes" id="UP000752012"/>
    </source>
</evidence>
<sequence length="725" mass="83098">MAEEKSIQQLEAELSKLRKENALLKQLLNKHGLLPEPHLQQEAVQERIQAFKRLFRGRQDVYAQRVEDENGSKYYPVKHGKRHAPLTDSVLYHHLAGADMIGIYPLMEDQTCYFLAVDFDKGSWRKEAAHFYKTCKLHGFAPLMEVSQSGNGCHVWMFFEEAVPAAMVREAGEKLLRETARRLKCKQLDSFDRFFPAQSEFTGKGLGNLIALPLQGKRRKLGRSVFVDELFQPYSDQWSVVREAERSTTSLIKRYMQLPTEEKPVLKNGLLIPKSLMTESQFESLKELCSFHNPDYYKAKSQRRSTRMLEARLKGYEECKEACLFPRGKVDDIQRVLQLKSIKDERNYGVPLHTSFMSELFPQQELAVEALLQSNCGIVSAGPGFGKTVVAAALISRRQVNTLILVHRTQLVDQWKSKLTSFLSIEPHQIGQLGGGKQKPTGIIDVATIQSVRHQAEDLEYGQIIVDECHHISAYTFEEILKQASAAYVHGLTATPKRRDGWQPFMTMQCGPVVYETSGKEMAAMRSFHHILKPQITAYTSDKEQKWHDHYEQMTLDAKRNEQIFNDVLEALDRNRSPIVLSQRIAHINELEGRFQKFVKHVIVLHGQMRVKEKREAFEKLAAIPSDEERLILATGGFVGEGFDDPRLDTLFLVMPIKWSGSVEQYVGRLHRSYAGKESVEVYDYVDKQVPALKAAYKSRLAGYKRLGYLLEETARLNKQQMRLF</sequence>
<dbReference type="PANTHER" id="PTHR47396">
    <property type="entry name" value="TYPE I RESTRICTION ENZYME ECOKI R PROTEIN"/>
    <property type="match status" value="1"/>
</dbReference>
<dbReference type="InterPro" id="IPR054347">
    <property type="entry name" value="TOTE_primase"/>
</dbReference>
<evidence type="ECO:0000259" key="2">
    <source>
        <dbReference type="PROSITE" id="PS51194"/>
    </source>
</evidence>
<dbReference type="GO" id="GO:0005524">
    <property type="term" value="F:ATP binding"/>
    <property type="evidence" value="ECO:0007669"/>
    <property type="project" value="InterPro"/>
</dbReference>
<accession>A0A969TVZ6</accession>
<dbReference type="GO" id="GO:0061749">
    <property type="term" value="F:forked DNA-dependent helicase activity"/>
    <property type="evidence" value="ECO:0007669"/>
    <property type="project" value="TreeGrafter"/>
</dbReference>
<dbReference type="CDD" id="cd18785">
    <property type="entry name" value="SF2_C"/>
    <property type="match status" value="1"/>
</dbReference>
<evidence type="ECO:0000259" key="1">
    <source>
        <dbReference type="PROSITE" id="PS51192"/>
    </source>
</evidence>
<dbReference type="InterPro" id="IPR050742">
    <property type="entry name" value="Helicase_Restrict-Modif_Enz"/>
</dbReference>
<dbReference type="SUPFAM" id="SSF52540">
    <property type="entry name" value="P-loop containing nucleoside triphosphate hydrolases"/>
    <property type="match status" value="2"/>
</dbReference>
<dbReference type="InterPro" id="IPR006935">
    <property type="entry name" value="Helicase/UvrB_N"/>
</dbReference>
<dbReference type="PROSITE" id="PS51192">
    <property type="entry name" value="HELICASE_ATP_BIND_1"/>
    <property type="match status" value="1"/>
</dbReference>
<dbReference type="Proteomes" id="UP000752012">
    <property type="component" value="Unassembled WGS sequence"/>
</dbReference>
<dbReference type="PROSITE" id="PS51194">
    <property type="entry name" value="HELICASE_CTER"/>
    <property type="match status" value="1"/>
</dbReference>
<dbReference type="InterPro" id="IPR027417">
    <property type="entry name" value="P-loop_NTPase"/>
</dbReference>
<dbReference type="AlphaFoldDB" id="A0A969TVZ6"/>
<dbReference type="CDD" id="cd17926">
    <property type="entry name" value="DEXHc_RE"/>
    <property type="match status" value="1"/>
</dbReference>
<comment type="caution">
    <text evidence="3">The sequence shown here is derived from an EMBL/GenBank/DDBJ whole genome shotgun (WGS) entry which is preliminary data.</text>
</comment>
<dbReference type="EMBL" id="JAATHJ010000026">
    <property type="protein sequence ID" value="NJP38632.1"/>
    <property type="molecule type" value="Genomic_DNA"/>
</dbReference>
<dbReference type="InterPro" id="IPR014001">
    <property type="entry name" value="Helicase_ATP-bd"/>
</dbReference>
<evidence type="ECO:0000313" key="3">
    <source>
        <dbReference type="EMBL" id="NJP38632.1"/>
    </source>
</evidence>
<keyword evidence="3" id="KW-0378">Hydrolase</keyword>
<protein>
    <submittedName>
        <fullName evidence="3">DEAD/DEAH box helicase family protein</fullName>
    </submittedName>
</protein>
<dbReference type="SMART" id="SM00487">
    <property type="entry name" value="DEXDc"/>
    <property type="match status" value="1"/>
</dbReference>
<dbReference type="Gene3D" id="3.40.50.300">
    <property type="entry name" value="P-loop containing nucleotide triphosphate hydrolases"/>
    <property type="match status" value="2"/>
</dbReference>
<organism evidence="3 4">
    <name type="scientific">Alkalicoccus luteus</name>
    <dbReference type="NCBI Taxonomy" id="1237094"/>
    <lineage>
        <taxon>Bacteria</taxon>
        <taxon>Bacillati</taxon>
        <taxon>Bacillota</taxon>
        <taxon>Bacilli</taxon>
        <taxon>Bacillales</taxon>
        <taxon>Bacillaceae</taxon>
        <taxon>Alkalicoccus</taxon>
    </lineage>
</organism>
<dbReference type="GO" id="GO:0016787">
    <property type="term" value="F:hydrolase activity"/>
    <property type="evidence" value="ECO:0007669"/>
    <property type="project" value="InterPro"/>
</dbReference>
<dbReference type="RefSeq" id="WP_168008308.1">
    <property type="nucleotide sequence ID" value="NZ_JAATHJ010000026.1"/>
</dbReference>
<dbReference type="Pfam" id="PF04851">
    <property type="entry name" value="ResIII"/>
    <property type="match status" value="1"/>
</dbReference>
<dbReference type="GO" id="GO:0000403">
    <property type="term" value="F:Y-form DNA binding"/>
    <property type="evidence" value="ECO:0007669"/>
    <property type="project" value="TreeGrafter"/>
</dbReference>
<proteinExistence type="predicted"/>
<reference evidence="3 4" key="1">
    <citation type="submission" date="2020-03" db="EMBL/GenBank/DDBJ databases">
        <title>Assessment of the enzymatic potential of alkaline-tolerant lipase obtained from Bacillus luteus H11 (technogenic soil) for the bioremediation of saline soils contaminated with petroleum substances.</title>
        <authorList>
            <person name="Kalwasinska A."/>
        </authorList>
    </citation>
    <scope>NUCLEOTIDE SEQUENCE [LARGE SCALE GENOMIC DNA]</scope>
    <source>
        <strain evidence="3 4">H11</strain>
    </source>
</reference>
<keyword evidence="3" id="KW-0547">Nucleotide-binding</keyword>
<dbReference type="Pfam" id="PF00271">
    <property type="entry name" value="Helicase_C"/>
    <property type="match status" value="1"/>
</dbReference>
<name>A0A969TVZ6_9BACI</name>